<proteinExistence type="predicted"/>
<evidence type="ECO:0000313" key="1">
    <source>
        <dbReference type="EMBL" id="QIC00799.1"/>
    </source>
</evidence>
<dbReference type="EMBL" id="MN218814">
    <property type="protein sequence ID" value="QIC00799.1"/>
    <property type="molecule type" value="Genomic_DNA"/>
</dbReference>
<gene>
    <name evidence="1" type="ORF">p101_39_00042</name>
</gene>
<keyword evidence="1" id="KW-0614">Plasmid</keyword>
<protein>
    <submittedName>
        <fullName evidence="1">Uncharacterized protein</fullName>
    </submittedName>
</protein>
<dbReference type="AlphaFoldDB" id="A0A6C0VT49"/>
<sequence>MPTITAKVSDELLAYIDRFQVVIGQSICGAALKLARVIWSPG</sequence>
<name>A0A6C0VT49_KLEPN</name>
<accession>A0A6C0VT49</accession>
<reference evidence="1" key="1">
    <citation type="submission" date="2019-07" db="EMBL/GenBank/DDBJ databases">
        <authorList>
            <person name="Palmieri M."/>
        </authorList>
    </citation>
    <scope>NUCLEOTIDE SEQUENCE</scope>
    <source>
        <strain evidence="1">KB-2017-139</strain>
        <plasmid evidence="1">p101_srb</plasmid>
    </source>
</reference>
<geneLocation type="plasmid" evidence="1">
    <name>p101_srb</name>
</geneLocation>
<organism evidence="1">
    <name type="scientific">Klebsiella pneumoniae</name>
    <dbReference type="NCBI Taxonomy" id="573"/>
    <lineage>
        <taxon>Bacteria</taxon>
        <taxon>Pseudomonadati</taxon>
        <taxon>Pseudomonadota</taxon>
        <taxon>Gammaproteobacteria</taxon>
        <taxon>Enterobacterales</taxon>
        <taxon>Enterobacteriaceae</taxon>
        <taxon>Klebsiella/Raoultella group</taxon>
        <taxon>Klebsiella</taxon>
        <taxon>Klebsiella pneumoniae complex</taxon>
    </lineage>
</organism>